<accession>A0ABV9Y9Y4</accession>
<dbReference type="RefSeq" id="WP_344041037.1">
    <property type="nucleotide sequence ID" value="NZ_BAAAKE010000027.1"/>
</dbReference>
<evidence type="ECO:0000313" key="1">
    <source>
        <dbReference type="EMBL" id="MFC5058398.1"/>
    </source>
</evidence>
<evidence type="ECO:0008006" key="3">
    <source>
        <dbReference type="Google" id="ProtNLM"/>
    </source>
</evidence>
<sequence length="219" mass="24184">MSPPLTAHVAERPGSAGTARPRLIVPYIAMWSGETTEEEPRLVVLPSRTGIGYADEILGDRDSRGVLWDRATLDPGHGTPRFAQIHVHRQRRAMRKLLCQVCAGPADRDDDGTLWLIPDRTQPWPNWPEGMAVAEPPICRPCAHLATRACPALRAEGHFVIRAREHPIHGVDGTHYRPGPHSPVPVTSQPVAFDDPAIRWVLASKLVRTLHDCTIATDL</sequence>
<gene>
    <name evidence="1" type="ORF">ACFPFM_32205</name>
</gene>
<name>A0ABV9Y9Y4_9PSEU</name>
<comment type="caution">
    <text evidence="1">The sequence shown here is derived from an EMBL/GenBank/DDBJ whole genome shotgun (WGS) entry which is preliminary data.</text>
</comment>
<proteinExistence type="predicted"/>
<evidence type="ECO:0000313" key="2">
    <source>
        <dbReference type="Proteomes" id="UP001595833"/>
    </source>
</evidence>
<reference evidence="2" key="1">
    <citation type="journal article" date="2019" name="Int. J. Syst. Evol. Microbiol.">
        <title>The Global Catalogue of Microorganisms (GCM) 10K type strain sequencing project: providing services to taxonomists for standard genome sequencing and annotation.</title>
        <authorList>
            <consortium name="The Broad Institute Genomics Platform"/>
            <consortium name="The Broad Institute Genome Sequencing Center for Infectious Disease"/>
            <person name="Wu L."/>
            <person name="Ma J."/>
        </authorList>
    </citation>
    <scope>NUCLEOTIDE SEQUENCE [LARGE SCALE GENOMIC DNA]</scope>
    <source>
        <strain evidence="2">KCTC 12848</strain>
    </source>
</reference>
<dbReference type="Proteomes" id="UP001595833">
    <property type="component" value="Unassembled WGS sequence"/>
</dbReference>
<keyword evidence="2" id="KW-1185">Reference proteome</keyword>
<organism evidence="1 2">
    <name type="scientific">Saccharothrix xinjiangensis</name>
    <dbReference type="NCBI Taxonomy" id="204798"/>
    <lineage>
        <taxon>Bacteria</taxon>
        <taxon>Bacillati</taxon>
        <taxon>Actinomycetota</taxon>
        <taxon>Actinomycetes</taxon>
        <taxon>Pseudonocardiales</taxon>
        <taxon>Pseudonocardiaceae</taxon>
        <taxon>Saccharothrix</taxon>
    </lineage>
</organism>
<dbReference type="EMBL" id="JBHSJB010000032">
    <property type="protein sequence ID" value="MFC5058398.1"/>
    <property type="molecule type" value="Genomic_DNA"/>
</dbReference>
<protein>
    <recommendedName>
        <fullName evidence="3">Phage protein</fullName>
    </recommendedName>
</protein>